<dbReference type="Proteomes" id="UP001324427">
    <property type="component" value="Unassembled WGS sequence"/>
</dbReference>
<proteinExistence type="predicted"/>
<evidence type="ECO:0000313" key="3">
    <source>
        <dbReference type="Proteomes" id="UP001324427"/>
    </source>
</evidence>
<sequence>MKSFTYLFGLLAIFGGVATALPTPLTDTTEIAARRTDIDELGETMFRQGGDYCDFFCESNAKNWRCMTRWPESCFHCTVVGMVHPCK</sequence>
<evidence type="ECO:0000256" key="1">
    <source>
        <dbReference type="SAM" id="SignalP"/>
    </source>
</evidence>
<organism evidence="2 3">
    <name type="scientific">Oleoguttula mirabilis</name>
    <dbReference type="NCBI Taxonomy" id="1507867"/>
    <lineage>
        <taxon>Eukaryota</taxon>
        <taxon>Fungi</taxon>
        <taxon>Dikarya</taxon>
        <taxon>Ascomycota</taxon>
        <taxon>Pezizomycotina</taxon>
        <taxon>Dothideomycetes</taxon>
        <taxon>Dothideomycetidae</taxon>
        <taxon>Mycosphaerellales</taxon>
        <taxon>Teratosphaeriaceae</taxon>
        <taxon>Oleoguttula</taxon>
    </lineage>
</organism>
<reference evidence="2 3" key="1">
    <citation type="submission" date="2021-11" db="EMBL/GenBank/DDBJ databases">
        <title>Black yeast isolated from Biological Soil Crust.</title>
        <authorList>
            <person name="Kurbessoian T."/>
        </authorList>
    </citation>
    <scope>NUCLEOTIDE SEQUENCE [LARGE SCALE GENOMIC DNA]</scope>
    <source>
        <strain evidence="2 3">CCFEE 5522</strain>
    </source>
</reference>
<keyword evidence="1" id="KW-0732">Signal</keyword>
<dbReference type="EMBL" id="JAVFHQ010000094">
    <property type="protein sequence ID" value="KAK4539448.1"/>
    <property type="molecule type" value="Genomic_DNA"/>
</dbReference>
<evidence type="ECO:0000313" key="2">
    <source>
        <dbReference type="EMBL" id="KAK4539448.1"/>
    </source>
</evidence>
<feature type="signal peptide" evidence="1">
    <location>
        <begin position="1"/>
        <end position="20"/>
    </location>
</feature>
<feature type="chain" id="PRO_5043451723" evidence="1">
    <location>
        <begin position="21"/>
        <end position="87"/>
    </location>
</feature>
<gene>
    <name evidence="2" type="ORF">LTR36_010925</name>
</gene>
<name>A0AAV9J431_9PEZI</name>
<protein>
    <submittedName>
        <fullName evidence="2">Uncharacterized protein</fullName>
    </submittedName>
</protein>
<accession>A0AAV9J431</accession>
<keyword evidence="3" id="KW-1185">Reference proteome</keyword>
<dbReference type="AlphaFoldDB" id="A0AAV9J431"/>
<comment type="caution">
    <text evidence="2">The sequence shown here is derived from an EMBL/GenBank/DDBJ whole genome shotgun (WGS) entry which is preliminary data.</text>
</comment>